<reference evidence="2 3" key="1">
    <citation type="submission" date="2020-04" db="EMBL/GenBank/DDBJ databases">
        <authorList>
            <person name="Doyle D.A."/>
        </authorList>
    </citation>
    <scope>NUCLEOTIDE SEQUENCE [LARGE SCALE GENOMIC DNA]</scope>
    <source>
        <strain evidence="2 3">P21</strain>
    </source>
</reference>
<reference evidence="2 3" key="2">
    <citation type="submission" date="2020-06" db="EMBL/GenBank/DDBJ databases">
        <title>Complete Genome Sequence of Clostridium muelleri sp. nov. P21T, an Acid-Alcohol Producing Acetogen Isolated from Old Hay.</title>
        <authorList>
            <person name="Duncan K.E."/>
            <person name="Tanner R.S."/>
        </authorList>
    </citation>
    <scope>NUCLEOTIDE SEQUENCE [LARGE SCALE GENOMIC DNA]</scope>
    <source>
        <strain evidence="2 3">P21</strain>
    </source>
</reference>
<dbReference type="PANTHER" id="PTHR38454:SF1">
    <property type="entry name" value="INTEGRAL MEMBRANE PROTEIN"/>
    <property type="match status" value="1"/>
</dbReference>
<dbReference type="AlphaFoldDB" id="A0A7Y0EG47"/>
<name>A0A7Y0EG47_9CLOT</name>
<feature type="transmembrane region" description="Helical" evidence="1">
    <location>
        <begin position="456"/>
        <end position="479"/>
    </location>
</feature>
<dbReference type="InterPro" id="IPR018580">
    <property type="entry name" value="Uncharacterised_YfhO"/>
</dbReference>
<feature type="transmembrane region" description="Helical" evidence="1">
    <location>
        <begin position="389"/>
        <end position="406"/>
    </location>
</feature>
<dbReference type="Pfam" id="PF09586">
    <property type="entry name" value="YfhO"/>
    <property type="match status" value="1"/>
</dbReference>
<protein>
    <submittedName>
        <fullName evidence="2">YfhO family protein</fullName>
    </submittedName>
</protein>
<feature type="transmembrane region" description="Helical" evidence="1">
    <location>
        <begin position="303"/>
        <end position="324"/>
    </location>
</feature>
<feature type="transmembrane region" description="Helical" evidence="1">
    <location>
        <begin position="21"/>
        <end position="43"/>
    </location>
</feature>
<feature type="transmembrane region" description="Helical" evidence="1">
    <location>
        <begin position="199"/>
        <end position="232"/>
    </location>
</feature>
<accession>A0A7Y0EG47</accession>
<gene>
    <name evidence="2" type="ORF">HBE96_08740</name>
</gene>
<feature type="transmembrane region" description="Helical" evidence="1">
    <location>
        <begin position="867"/>
        <end position="887"/>
    </location>
</feature>
<dbReference type="PANTHER" id="PTHR38454">
    <property type="entry name" value="INTEGRAL MEMBRANE PROTEIN-RELATED"/>
    <property type="match status" value="1"/>
</dbReference>
<feature type="transmembrane region" description="Helical" evidence="1">
    <location>
        <begin position="363"/>
        <end position="380"/>
    </location>
</feature>
<evidence type="ECO:0000313" key="3">
    <source>
        <dbReference type="Proteomes" id="UP000537131"/>
    </source>
</evidence>
<proteinExistence type="predicted"/>
<dbReference type="RefSeq" id="WP_169297378.1">
    <property type="nucleotide sequence ID" value="NZ_JABBNI010000014.1"/>
</dbReference>
<evidence type="ECO:0000313" key="2">
    <source>
        <dbReference type="EMBL" id="NMM62782.1"/>
    </source>
</evidence>
<organism evidence="2 3">
    <name type="scientific">Clostridium muellerianum</name>
    <dbReference type="NCBI Taxonomy" id="2716538"/>
    <lineage>
        <taxon>Bacteria</taxon>
        <taxon>Bacillati</taxon>
        <taxon>Bacillota</taxon>
        <taxon>Clostridia</taxon>
        <taxon>Eubacteriales</taxon>
        <taxon>Clostridiaceae</taxon>
        <taxon>Clostridium</taxon>
    </lineage>
</organism>
<feature type="transmembrane region" description="Helical" evidence="1">
    <location>
        <begin position="426"/>
        <end position="444"/>
    </location>
</feature>
<feature type="transmembrane region" description="Helical" evidence="1">
    <location>
        <begin position="149"/>
        <end position="168"/>
    </location>
</feature>
<keyword evidence="3" id="KW-1185">Reference proteome</keyword>
<keyword evidence="1" id="KW-1133">Transmembrane helix</keyword>
<feature type="transmembrane region" description="Helical" evidence="1">
    <location>
        <begin position="125"/>
        <end position="143"/>
    </location>
</feature>
<comment type="caution">
    <text evidence="2">The sequence shown here is derived from an EMBL/GenBank/DDBJ whole genome shotgun (WGS) entry which is preliminary data.</text>
</comment>
<dbReference type="Proteomes" id="UP000537131">
    <property type="component" value="Unassembled WGS sequence"/>
</dbReference>
<keyword evidence="1" id="KW-0812">Transmembrane</keyword>
<evidence type="ECO:0000256" key="1">
    <source>
        <dbReference type="SAM" id="Phobius"/>
    </source>
</evidence>
<dbReference type="EMBL" id="JABBNI010000014">
    <property type="protein sequence ID" value="NMM62782.1"/>
    <property type="molecule type" value="Genomic_DNA"/>
</dbReference>
<sequence length="903" mass="104744">MENKIMLYFNNFIKRHKISRVGKLFPLTILLLFSLGCHLYIFYSGKMFGKMGLDNSSQLMYFGTFLQKSFIHGQHFWSWSYGLGGDIFGEFTYYYTTSPFFYLMFILRKLGIGTLTLAGTIHWRLIFSIFRQFLAMSILYLLLKYEKRSTYTSLIGAAIYGGCINFIWFSLFFDFMADAYVWLPLTILGLRIYEKTRKWYIFVISVALTIANSFYFGFINCIFYIIFIIVFINIKGTNIMDKIYSFFSNILKYILFAIIALALAAPAFIPSVLTFLKTDRFFSTAEVHMFYSKDYILALPERLFSYANVLGFPLIILIIFALPWKKLSSITKRKTVLAGIFFIMYLTPYSGSFFNGFSYSSDRWFYLFIFSVAYAVPNWLEENNSLKSIGFCFLSIITTLTISFYYSKQSKVLKFMMIRNKETTNFINIIILSVGLLSLLAVILKKYTTRKSINVILNYIIVVCVMVTLMGNSNCYISIARPDITQQLLTSSCMENEEERQMFAKLIPSKNEFYRTIFANLSQENAPMSYGYYGASTYNSMVDGNLHRWLKIDHNILHTFVTPSSYKNFDDRLFLETFFGSKYIINNKNSCNYIPYDYLLVKQTDNYNVYKNKYNVGFDLWYSSTMDKNTYDKMNIAQKDSMLLQTAVVDKNVLGLNNSSLDNVTSELTLDLENAIIKNMKYKDGIIEAKENAFISIPIKNNKKNASGEILFSINLKPLNGQAFKLIVNGKSTLKSEEKYPYVYPIYQYTFRLDGNTDIVKLNISKGKYKINDAHVWFNSYQFYKNWVNERNKYNIENLYVDGGRVKGKINNNEKGIMAFNIPFNKGWSARIDGKKQELIKVNGVLMGVVLEPGSHEVELTYITPGFLLGSFISTITFICIAIFYILNKRQKSTRSNVTYIKY</sequence>
<keyword evidence="1" id="KW-0472">Membrane</keyword>
<feature type="transmembrane region" description="Helical" evidence="1">
    <location>
        <begin position="336"/>
        <end position="357"/>
    </location>
</feature>
<feature type="transmembrane region" description="Helical" evidence="1">
    <location>
        <begin position="253"/>
        <end position="276"/>
    </location>
</feature>